<dbReference type="EMBL" id="PCVG01000057">
    <property type="protein sequence ID" value="PIQ68387.1"/>
    <property type="molecule type" value="Genomic_DNA"/>
</dbReference>
<evidence type="ECO:0000313" key="2">
    <source>
        <dbReference type="EMBL" id="PIQ68387.1"/>
    </source>
</evidence>
<dbReference type="PANTHER" id="PTHR35458:SF2">
    <property type="entry name" value="SLR0755 PROTEIN"/>
    <property type="match status" value="1"/>
</dbReference>
<dbReference type="InterPro" id="IPR047140">
    <property type="entry name" value="LabA"/>
</dbReference>
<comment type="caution">
    <text evidence="2">The sequence shown here is derived from an EMBL/GenBank/DDBJ whole genome shotgun (WGS) entry which is preliminary data.</text>
</comment>
<dbReference type="AlphaFoldDB" id="A0A2H0KB03"/>
<accession>A0A2H0KB03</accession>
<feature type="domain" description="NYN" evidence="1">
    <location>
        <begin position="10"/>
        <end position="139"/>
    </location>
</feature>
<protein>
    <recommendedName>
        <fullName evidence="1">NYN domain-containing protein</fullName>
    </recommendedName>
</protein>
<evidence type="ECO:0000259" key="1">
    <source>
        <dbReference type="Pfam" id="PF01936"/>
    </source>
</evidence>
<reference evidence="2 3" key="1">
    <citation type="submission" date="2017-09" db="EMBL/GenBank/DDBJ databases">
        <title>Depth-based differentiation of microbial function through sediment-hosted aquifers and enrichment of novel symbionts in the deep terrestrial subsurface.</title>
        <authorList>
            <person name="Probst A.J."/>
            <person name="Ladd B."/>
            <person name="Jarett J.K."/>
            <person name="Geller-Mcgrath D.E."/>
            <person name="Sieber C.M."/>
            <person name="Emerson J.B."/>
            <person name="Anantharaman K."/>
            <person name="Thomas B.C."/>
            <person name="Malmstrom R."/>
            <person name="Stieglmeier M."/>
            <person name="Klingl A."/>
            <person name="Woyke T."/>
            <person name="Ryan C.M."/>
            <person name="Banfield J.F."/>
        </authorList>
    </citation>
    <scope>NUCLEOTIDE SEQUENCE [LARGE SCALE GENOMIC DNA]</scope>
    <source>
        <strain evidence="2">CG11_big_fil_rev_8_21_14_0_20_46_11</strain>
    </source>
</reference>
<proteinExistence type="predicted"/>
<dbReference type="Pfam" id="PF01936">
    <property type="entry name" value="NYN"/>
    <property type="match status" value="1"/>
</dbReference>
<dbReference type="Proteomes" id="UP000229342">
    <property type="component" value="Unassembled WGS sequence"/>
</dbReference>
<evidence type="ECO:0000313" key="3">
    <source>
        <dbReference type="Proteomes" id="UP000229342"/>
    </source>
</evidence>
<name>A0A2H0KB03_9BACT</name>
<gene>
    <name evidence="2" type="ORF">COV91_04435</name>
</gene>
<sequence length="180" mass="20656">MRSKQNNVAYIDGANLHKGAEQLGWQFDYKRFRRWLLEKYSVQQVYLFLGLIPKYKSLYTRLQEMGFILVFKEVIYNSDGKVKGNCDADLVVHAMKDAYESDFDEAILVSSDGDYASLVRFLLEKRKVRVVLSPYETKKCSVLLKRTKVSISYISDQRTILETRKEKAPKADGTASGSSS</sequence>
<dbReference type="Gene3D" id="3.40.50.1010">
    <property type="entry name" value="5'-nuclease"/>
    <property type="match status" value="1"/>
</dbReference>
<dbReference type="InterPro" id="IPR021139">
    <property type="entry name" value="NYN"/>
</dbReference>
<dbReference type="PANTHER" id="PTHR35458">
    <property type="entry name" value="SLR0755 PROTEIN"/>
    <property type="match status" value="1"/>
</dbReference>
<organism evidence="2 3">
    <name type="scientific">Candidatus Taylorbacteria bacterium CG11_big_fil_rev_8_21_14_0_20_46_11</name>
    <dbReference type="NCBI Taxonomy" id="1975025"/>
    <lineage>
        <taxon>Bacteria</taxon>
        <taxon>Candidatus Tayloriibacteriota</taxon>
    </lineage>
</organism>
<dbReference type="GO" id="GO:0004540">
    <property type="term" value="F:RNA nuclease activity"/>
    <property type="evidence" value="ECO:0007669"/>
    <property type="project" value="InterPro"/>
</dbReference>